<keyword evidence="3" id="KW-1185">Reference proteome</keyword>
<sequence>MPLTRRLHYSATPPARKKPHPATPAVRRRPRAGWLAFLPSGGNNNNWVNERRGASASCRADWRWRGVQRNCRRVRVCLCVRHLGGGLQSRRFHIANGNFALVAALLLPQAKRVYTSFVL</sequence>
<dbReference type="AlphaFoldDB" id="A0A3R7LYI3"/>
<dbReference type="RefSeq" id="XP_029233517.1">
    <property type="nucleotide sequence ID" value="XM_029386661.1"/>
</dbReference>
<protein>
    <submittedName>
        <fullName evidence="2">Uncharacterized protein</fullName>
    </submittedName>
</protein>
<evidence type="ECO:0000256" key="1">
    <source>
        <dbReference type="SAM" id="MobiDB-lite"/>
    </source>
</evidence>
<dbReference type="GeneID" id="40333942"/>
<dbReference type="EMBL" id="MKGL01000749">
    <property type="protein sequence ID" value="RNE96072.1"/>
    <property type="molecule type" value="Genomic_DNA"/>
</dbReference>
<feature type="compositionally biased region" description="Basic residues" evidence="1">
    <location>
        <begin position="15"/>
        <end position="27"/>
    </location>
</feature>
<organism evidence="2 3">
    <name type="scientific">Trypanosoma rangeli</name>
    <dbReference type="NCBI Taxonomy" id="5698"/>
    <lineage>
        <taxon>Eukaryota</taxon>
        <taxon>Discoba</taxon>
        <taxon>Euglenozoa</taxon>
        <taxon>Kinetoplastea</taxon>
        <taxon>Metakinetoplastina</taxon>
        <taxon>Trypanosomatida</taxon>
        <taxon>Trypanosomatidae</taxon>
        <taxon>Trypanosoma</taxon>
        <taxon>Herpetosoma</taxon>
    </lineage>
</organism>
<gene>
    <name evidence="2" type="ORF">TraAM80_10009</name>
</gene>
<feature type="region of interest" description="Disordered" evidence="1">
    <location>
        <begin position="1"/>
        <end position="27"/>
    </location>
</feature>
<evidence type="ECO:0000313" key="3">
    <source>
        <dbReference type="Proteomes" id="UP000283634"/>
    </source>
</evidence>
<comment type="caution">
    <text evidence="2">The sequence shown here is derived from an EMBL/GenBank/DDBJ whole genome shotgun (WGS) entry which is preliminary data.</text>
</comment>
<name>A0A3R7LYI3_TRYRA</name>
<reference evidence="2 3" key="1">
    <citation type="journal article" date="2018" name="BMC Genomics">
        <title>Genomic comparison of Trypanosoma conorhini and Trypanosoma rangeli to Trypanosoma cruzi strains of high and low virulence.</title>
        <authorList>
            <person name="Bradwell K.R."/>
            <person name="Koparde V.N."/>
            <person name="Matveyev A.V."/>
            <person name="Serrano M.G."/>
            <person name="Alves J.M."/>
            <person name="Parikh H."/>
            <person name="Huang B."/>
            <person name="Lee V."/>
            <person name="Espinosa-Alvarez O."/>
            <person name="Ortiz P.A."/>
            <person name="Costa-Martins A.G."/>
            <person name="Teixeira M.M."/>
            <person name="Buck G.A."/>
        </authorList>
    </citation>
    <scope>NUCLEOTIDE SEQUENCE [LARGE SCALE GENOMIC DNA]</scope>
    <source>
        <strain evidence="2 3">AM80</strain>
    </source>
</reference>
<dbReference type="Proteomes" id="UP000283634">
    <property type="component" value="Unassembled WGS sequence"/>
</dbReference>
<evidence type="ECO:0000313" key="2">
    <source>
        <dbReference type="EMBL" id="RNE96072.1"/>
    </source>
</evidence>
<accession>A0A3R7LYI3</accession>
<proteinExistence type="predicted"/>